<comment type="caution">
    <text evidence="1">The sequence shown here is derived from an EMBL/GenBank/DDBJ whole genome shotgun (WGS) entry which is preliminary data.</text>
</comment>
<evidence type="ECO:0000313" key="1">
    <source>
        <dbReference type="EMBL" id="MBK7676958.1"/>
    </source>
</evidence>
<dbReference type="Proteomes" id="UP000697998">
    <property type="component" value="Unassembled WGS sequence"/>
</dbReference>
<name>A0A935UIU6_9PROT</name>
<accession>A0A935UIU6</accession>
<sequence length="94" mass="10439">MLTEPASDALTEEWADHRQQIEEAKARGDFDAIVSPVRHGDRPHYDRKATYYASEFEARLVEASMLPSERGNDSLLVDVMKDAMGNVVGPVACC</sequence>
<proteinExistence type="predicted"/>
<reference evidence="1 2" key="1">
    <citation type="submission" date="2020-10" db="EMBL/GenBank/DDBJ databases">
        <title>Connecting structure to function with the recovery of over 1000 high-quality activated sludge metagenome-assembled genomes encoding full-length rRNA genes using long-read sequencing.</title>
        <authorList>
            <person name="Singleton C.M."/>
            <person name="Petriglieri F."/>
            <person name="Kristensen J.M."/>
            <person name="Kirkegaard R.H."/>
            <person name="Michaelsen T.Y."/>
            <person name="Andersen M.H."/>
            <person name="Karst S.M."/>
            <person name="Dueholm M.S."/>
            <person name="Nielsen P.H."/>
            <person name="Albertsen M."/>
        </authorList>
    </citation>
    <scope>NUCLEOTIDE SEQUENCE [LARGE SCALE GENOMIC DNA]</scope>
    <source>
        <strain evidence="1">EsbW_18-Q3-R4-48_BATAC.285</strain>
    </source>
</reference>
<dbReference type="AlphaFoldDB" id="A0A935UIU6"/>
<protein>
    <submittedName>
        <fullName evidence="1">Uncharacterized protein</fullName>
    </submittedName>
</protein>
<organism evidence="1 2">
    <name type="scientific">Candidatus Accumulibacter proximus</name>
    <dbReference type="NCBI Taxonomy" id="2954385"/>
    <lineage>
        <taxon>Bacteria</taxon>
        <taxon>Pseudomonadati</taxon>
        <taxon>Pseudomonadota</taxon>
        <taxon>Betaproteobacteria</taxon>
        <taxon>Candidatus Accumulibacter</taxon>
    </lineage>
</organism>
<dbReference type="EMBL" id="JADJMH010000029">
    <property type="protein sequence ID" value="MBK7676958.1"/>
    <property type="molecule type" value="Genomic_DNA"/>
</dbReference>
<gene>
    <name evidence="1" type="ORF">IPJ27_20605</name>
</gene>
<evidence type="ECO:0000313" key="2">
    <source>
        <dbReference type="Proteomes" id="UP000697998"/>
    </source>
</evidence>